<dbReference type="AlphaFoldDB" id="A0A1P8TJX5"/>
<dbReference type="SUPFAM" id="SSF47336">
    <property type="entry name" value="ACP-like"/>
    <property type="match status" value="1"/>
</dbReference>
<proteinExistence type="predicted"/>
<keyword evidence="4" id="KW-1185">Reference proteome</keyword>
<dbReference type="EMBL" id="CP015588">
    <property type="protein sequence ID" value="APY87919.1"/>
    <property type="molecule type" value="Genomic_DNA"/>
</dbReference>
<name>A0A1P8TJX5_9ACTN</name>
<dbReference type="EMBL" id="CP065959">
    <property type="protein sequence ID" value="QQC89684.1"/>
    <property type="molecule type" value="Genomic_DNA"/>
</dbReference>
<dbReference type="OrthoDB" id="3192863at2"/>
<dbReference type="PROSITE" id="PS50075">
    <property type="entry name" value="CARRIER"/>
    <property type="match status" value="1"/>
</dbReference>
<gene>
    <name evidence="2" type="ORF">A7J05_21395</name>
    <name evidence="3" type="ORF">I8755_15580</name>
</gene>
<evidence type="ECO:0000313" key="4">
    <source>
        <dbReference type="Proteomes" id="UP000187191"/>
    </source>
</evidence>
<accession>A0A1P8TJX5</accession>
<dbReference type="KEGG" id="ssia:A7J05_21395"/>
<organism evidence="3 5">
    <name type="scientific">Streptomyces alfalfae</name>
    <dbReference type="NCBI Taxonomy" id="1642299"/>
    <lineage>
        <taxon>Bacteria</taxon>
        <taxon>Bacillati</taxon>
        <taxon>Actinomycetota</taxon>
        <taxon>Actinomycetes</taxon>
        <taxon>Kitasatosporales</taxon>
        <taxon>Streptomycetaceae</taxon>
        <taxon>Streptomyces</taxon>
    </lineage>
</organism>
<reference evidence="2 4" key="1">
    <citation type="submission" date="2016-05" db="EMBL/GenBank/DDBJ databases">
        <authorList>
            <person name="Gu J."/>
        </authorList>
    </citation>
    <scope>NUCLEOTIDE SEQUENCE [LARGE SCALE GENOMIC DNA]</scope>
    <source>
        <strain evidence="2 4">ACCC40021</strain>
    </source>
</reference>
<dbReference type="InterPro" id="IPR036736">
    <property type="entry name" value="ACP-like_sf"/>
</dbReference>
<protein>
    <submittedName>
        <fullName evidence="3">Acyl carrier protein</fullName>
    </submittedName>
</protein>
<reference evidence="3 5" key="2">
    <citation type="submission" date="2020-12" db="EMBL/GenBank/DDBJ databases">
        <title>Identification and biosynthesis of polyene macrolides produced by Streptomyces alfalfae Men-myco-93-63.</title>
        <authorList>
            <person name="Liu D."/>
            <person name="Li Y."/>
            <person name="Liu L."/>
            <person name="Han X."/>
            <person name="Shen F."/>
        </authorList>
    </citation>
    <scope>NUCLEOTIDE SEQUENCE [LARGE SCALE GENOMIC DNA]</scope>
    <source>
        <strain evidence="3 5">Men-myco-93-63</strain>
    </source>
</reference>
<evidence type="ECO:0000313" key="5">
    <source>
        <dbReference type="Proteomes" id="UP000596130"/>
    </source>
</evidence>
<feature type="domain" description="Carrier" evidence="1">
    <location>
        <begin position="1"/>
        <end position="76"/>
    </location>
</feature>
<dbReference type="Proteomes" id="UP000596130">
    <property type="component" value="Chromosome"/>
</dbReference>
<evidence type="ECO:0000313" key="2">
    <source>
        <dbReference type="EMBL" id="APY87919.1"/>
    </source>
</evidence>
<dbReference type="Pfam" id="PF00550">
    <property type="entry name" value="PP-binding"/>
    <property type="match status" value="1"/>
</dbReference>
<dbReference type="Proteomes" id="UP000187191">
    <property type="component" value="Chromosome"/>
</dbReference>
<dbReference type="RefSeq" id="WP_062774314.1">
    <property type="nucleotide sequence ID" value="NZ_CP015588.1"/>
</dbReference>
<evidence type="ECO:0000313" key="3">
    <source>
        <dbReference type="EMBL" id="QQC89684.1"/>
    </source>
</evidence>
<dbReference type="Gene3D" id="1.10.1200.10">
    <property type="entry name" value="ACP-like"/>
    <property type="match status" value="1"/>
</dbReference>
<dbReference type="InterPro" id="IPR009081">
    <property type="entry name" value="PP-bd_ACP"/>
</dbReference>
<evidence type="ECO:0000259" key="1">
    <source>
        <dbReference type="PROSITE" id="PS50075"/>
    </source>
</evidence>
<sequence>MSDVYARFVDLLVTGFGAEAGEVSESTTFMDLELDSLALVELTMAAQQEFGVPIGDDELRAEDTMAHVAKVIEAKLVEV</sequence>